<keyword evidence="1" id="KW-0812">Transmembrane</keyword>
<evidence type="ECO:0000313" key="3">
    <source>
        <dbReference type="Proteomes" id="UP000222531"/>
    </source>
</evidence>
<name>A0A2G1XAM7_STRCJ</name>
<gene>
    <name evidence="2" type="ORF">BLA24_33195</name>
</gene>
<feature type="transmembrane region" description="Helical" evidence="1">
    <location>
        <begin position="32"/>
        <end position="54"/>
    </location>
</feature>
<reference evidence="2 3" key="1">
    <citation type="journal article" date="2017" name="Biochemistry">
        <title>Identification of the Biosynthetic Pathway for the Antibiotic Bicyclomycin.</title>
        <authorList>
            <person name="Patteson J."/>
            <person name="Cai W."/>
            <person name="Johnson R.A."/>
            <person name="Santa Maria K."/>
            <person name="Li B."/>
        </authorList>
    </citation>
    <scope>NUCLEOTIDE SEQUENCE [LARGE SCALE GENOMIC DNA]</scope>
    <source>
        <strain evidence="2 3">ATCC 21532</strain>
    </source>
</reference>
<keyword evidence="1" id="KW-1133">Transmembrane helix</keyword>
<keyword evidence="1" id="KW-0472">Membrane</keyword>
<keyword evidence="3" id="KW-1185">Reference proteome</keyword>
<comment type="caution">
    <text evidence="2">The sequence shown here is derived from an EMBL/GenBank/DDBJ whole genome shotgun (WGS) entry which is preliminary data.</text>
</comment>
<evidence type="ECO:0000256" key="1">
    <source>
        <dbReference type="SAM" id="Phobius"/>
    </source>
</evidence>
<protein>
    <submittedName>
        <fullName evidence="2">Uncharacterized protein</fullName>
    </submittedName>
</protein>
<dbReference type="AlphaFoldDB" id="A0A2G1XAM7"/>
<organism evidence="2 3">
    <name type="scientific">Streptomyces cinnamoneus</name>
    <name type="common">Streptoverticillium cinnamoneum</name>
    <dbReference type="NCBI Taxonomy" id="53446"/>
    <lineage>
        <taxon>Bacteria</taxon>
        <taxon>Bacillati</taxon>
        <taxon>Actinomycetota</taxon>
        <taxon>Actinomycetes</taxon>
        <taxon>Kitasatosporales</taxon>
        <taxon>Streptomycetaceae</taxon>
        <taxon>Streptomyces</taxon>
        <taxon>Streptomyces cinnamoneus group</taxon>
    </lineage>
</organism>
<accession>A0A2G1XAM7</accession>
<dbReference type="EMBL" id="NHZO01000168">
    <property type="protein sequence ID" value="PHQ48265.1"/>
    <property type="molecule type" value="Genomic_DNA"/>
</dbReference>
<dbReference type="Proteomes" id="UP000222531">
    <property type="component" value="Unassembled WGS sequence"/>
</dbReference>
<proteinExistence type="predicted"/>
<sequence>MWPALGCLAVAGAADTVSVSPAVPWSDRRPGRFFSLVFGGLFAILAVATVSAANAPFASTAHRLLPRSRARRIPLRHLSYLPSFACAYSVGVVG</sequence>
<evidence type="ECO:0000313" key="2">
    <source>
        <dbReference type="EMBL" id="PHQ48265.1"/>
    </source>
</evidence>